<evidence type="ECO:0000256" key="4">
    <source>
        <dbReference type="SAM" id="MobiDB-lite"/>
    </source>
</evidence>
<evidence type="ECO:0000256" key="2">
    <source>
        <dbReference type="ARBA" id="ARBA00023125"/>
    </source>
</evidence>
<protein>
    <submittedName>
        <fullName evidence="6">Integrase</fullName>
    </submittedName>
    <submittedName>
        <fullName evidence="7">Site-specific recombinase XerD</fullName>
    </submittedName>
</protein>
<keyword evidence="3" id="KW-0233">DNA recombination</keyword>
<organism evidence="7 8">
    <name type="scientific">Halobellus limi</name>
    <dbReference type="NCBI Taxonomy" id="699433"/>
    <lineage>
        <taxon>Archaea</taxon>
        <taxon>Methanobacteriati</taxon>
        <taxon>Methanobacteriota</taxon>
        <taxon>Stenosarchaea group</taxon>
        <taxon>Halobacteria</taxon>
        <taxon>Halobacteriales</taxon>
        <taxon>Haloferacaceae</taxon>
        <taxon>Halobellus</taxon>
    </lineage>
</organism>
<keyword evidence="2" id="KW-0238">DNA-binding</keyword>
<keyword evidence="1" id="KW-0229">DNA integration</keyword>
<feature type="region of interest" description="Disordered" evidence="4">
    <location>
        <begin position="1"/>
        <end position="23"/>
    </location>
</feature>
<gene>
    <name evidence="6" type="ORF">DV707_10930</name>
    <name evidence="7" type="ORF">SAMN04488133_1948</name>
</gene>
<evidence type="ECO:0000256" key="3">
    <source>
        <dbReference type="ARBA" id="ARBA00023172"/>
    </source>
</evidence>
<dbReference type="GO" id="GO:0003677">
    <property type="term" value="F:DNA binding"/>
    <property type="evidence" value="ECO:0007669"/>
    <property type="project" value="UniProtKB-KW"/>
</dbReference>
<dbReference type="PANTHER" id="PTHR30349:SF41">
    <property type="entry name" value="INTEGRASE_RECOMBINASE PROTEIN MJ0367-RELATED"/>
    <property type="match status" value="1"/>
</dbReference>
<name>A0A1H5ZFS3_9EURY</name>
<dbReference type="Gene3D" id="1.10.443.10">
    <property type="entry name" value="Intergrase catalytic core"/>
    <property type="match status" value="1"/>
</dbReference>
<dbReference type="InterPro" id="IPR011010">
    <property type="entry name" value="DNA_brk_join_enz"/>
</dbReference>
<reference evidence="6 9" key="2">
    <citation type="journal article" date="2019" name="Nat. Commun.">
        <title>A new type of DNA phosphorothioation-based antiviral system in archaea.</title>
        <authorList>
            <person name="Xiong L."/>
            <person name="Liu S."/>
            <person name="Chen S."/>
            <person name="Xiao Y."/>
            <person name="Zhu B."/>
            <person name="Gao Y."/>
            <person name="Zhang Y."/>
            <person name="Chen B."/>
            <person name="Luo J."/>
            <person name="Deng Z."/>
            <person name="Chen X."/>
            <person name="Wang L."/>
            <person name="Chen S."/>
        </authorList>
    </citation>
    <scope>NUCLEOTIDE SEQUENCE [LARGE SCALE GENOMIC DNA]</scope>
    <source>
        <strain evidence="6 9">CGMCC 1.10331</strain>
    </source>
</reference>
<dbReference type="PANTHER" id="PTHR30349">
    <property type="entry name" value="PHAGE INTEGRASE-RELATED"/>
    <property type="match status" value="1"/>
</dbReference>
<dbReference type="KEGG" id="hlm:DV707_10930"/>
<evidence type="ECO:0000313" key="8">
    <source>
        <dbReference type="Proteomes" id="UP000236740"/>
    </source>
</evidence>
<dbReference type="InterPro" id="IPR002104">
    <property type="entry name" value="Integrase_catalytic"/>
</dbReference>
<proteinExistence type="predicted"/>
<accession>A0A1H5ZFS3</accession>
<dbReference type="RefSeq" id="WP_103991663.1">
    <property type="nucleotide sequence ID" value="NZ_CP031311.1"/>
</dbReference>
<feature type="domain" description="Tyr recombinase" evidence="5">
    <location>
        <begin position="155"/>
        <end position="346"/>
    </location>
</feature>
<dbReference type="Pfam" id="PF00589">
    <property type="entry name" value="Phage_integrase"/>
    <property type="match status" value="1"/>
</dbReference>
<evidence type="ECO:0000313" key="6">
    <source>
        <dbReference type="EMBL" id="QCC48135.1"/>
    </source>
</evidence>
<evidence type="ECO:0000313" key="9">
    <source>
        <dbReference type="Proteomes" id="UP000296733"/>
    </source>
</evidence>
<dbReference type="InterPro" id="IPR050090">
    <property type="entry name" value="Tyrosine_recombinase_XerCD"/>
</dbReference>
<dbReference type="GO" id="GO:0015074">
    <property type="term" value="P:DNA integration"/>
    <property type="evidence" value="ECO:0007669"/>
    <property type="project" value="UniProtKB-KW"/>
</dbReference>
<dbReference type="InterPro" id="IPR013762">
    <property type="entry name" value="Integrase-like_cat_sf"/>
</dbReference>
<dbReference type="EMBL" id="CP031311">
    <property type="protein sequence ID" value="QCC48135.1"/>
    <property type="molecule type" value="Genomic_DNA"/>
</dbReference>
<dbReference type="PROSITE" id="PS51898">
    <property type="entry name" value="TYR_RECOMBINASE"/>
    <property type="match status" value="1"/>
</dbReference>
<dbReference type="Proteomes" id="UP000296733">
    <property type="component" value="Chromosome"/>
</dbReference>
<dbReference type="GO" id="GO:0006310">
    <property type="term" value="P:DNA recombination"/>
    <property type="evidence" value="ECO:0007669"/>
    <property type="project" value="UniProtKB-KW"/>
</dbReference>
<dbReference type="OrthoDB" id="144892at2157"/>
<dbReference type="SUPFAM" id="SSF56349">
    <property type="entry name" value="DNA breaking-rejoining enzymes"/>
    <property type="match status" value="1"/>
</dbReference>
<evidence type="ECO:0000313" key="7">
    <source>
        <dbReference type="EMBL" id="SEG34236.1"/>
    </source>
</evidence>
<evidence type="ECO:0000259" key="5">
    <source>
        <dbReference type="PROSITE" id="PS51898"/>
    </source>
</evidence>
<evidence type="ECO:0000256" key="1">
    <source>
        <dbReference type="ARBA" id="ARBA00022908"/>
    </source>
</evidence>
<reference evidence="7 8" key="1">
    <citation type="submission" date="2016-10" db="EMBL/GenBank/DDBJ databases">
        <authorList>
            <person name="de Groot N.N."/>
        </authorList>
    </citation>
    <scope>NUCLEOTIDE SEQUENCE [LARGE SCALE GENOMIC DNA]</scope>
    <source>
        <strain evidence="7 8">CGMCC 1.10331</strain>
    </source>
</reference>
<keyword evidence="8" id="KW-1185">Reference proteome</keyword>
<dbReference type="AlphaFoldDB" id="A0A1H5ZFS3"/>
<dbReference type="Proteomes" id="UP000236740">
    <property type="component" value="Unassembled WGS sequence"/>
</dbReference>
<dbReference type="GeneID" id="39858614"/>
<sequence length="444" mass="50092">MANKHSDNPGYRRDNQLETIRDRAEDGTLDRELARRLIELAAALDGENPKHKYIAPNGERKEYSPGTIYQYLHVLVRWHDLDGIDYLNTTAKEINDLAADMDTGLHPESPDGGYSRQTVNKFLCAAKAFYHYHSDLGIAHGEVDMFKKANRPAYDDRDMFTREEINALRDAMPDTRWRALLEMMIFTGQRIHAIMTLRIKDIDVNEGVFYLNDDEYGLKGADKRGLKRPLLGARAYVRDWLQYHPRKDDPEAPVFIGDPSNAHTKFDQPMNTSSIRRGLRKAAEKAGIKKDVKPHKMRHYFVTVMKRDHGLDDDTIKFLLGHAKDSNVMSTTYQHISADDYVKSAEAAFGIGDDDDGSPVVPELCPTCGRTLKSTDKACSNCGELITPDAQATKRQVKEMMFDAGISGNLSKDELKALKTAREKLDDDEAETLIDIIDGLQADG</sequence>
<dbReference type="EMBL" id="FNVN01000002">
    <property type="protein sequence ID" value="SEG34236.1"/>
    <property type="molecule type" value="Genomic_DNA"/>
</dbReference>